<dbReference type="InterPro" id="IPR016055">
    <property type="entry name" value="A-D-PHexomutase_a/b/a-I/II/III"/>
</dbReference>
<dbReference type="Pfam" id="PF02878">
    <property type="entry name" value="PGM_PMM_I"/>
    <property type="match status" value="1"/>
</dbReference>
<dbReference type="SUPFAM" id="SSF51161">
    <property type="entry name" value="Trimeric LpxA-like enzymes"/>
    <property type="match status" value="1"/>
</dbReference>
<dbReference type="Pfam" id="PF02879">
    <property type="entry name" value="PGM_PMM_II"/>
    <property type="match status" value="1"/>
</dbReference>
<dbReference type="CDD" id="cd04181">
    <property type="entry name" value="NTP_transferase"/>
    <property type="match status" value="1"/>
</dbReference>
<proteinExistence type="inferred from homology"/>
<dbReference type="Pfam" id="PF25087">
    <property type="entry name" value="GMPPB_C"/>
    <property type="match status" value="1"/>
</dbReference>
<dbReference type="InterPro" id="IPR005844">
    <property type="entry name" value="A-D-PHexomutase_a/b/a-I"/>
</dbReference>
<dbReference type="EMBL" id="VIWT01000001">
    <property type="protein sequence ID" value="TWG01181.1"/>
    <property type="molecule type" value="Genomic_DNA"/>
</dbReference>
<reference evidence="9 10" key="1">
    <citation type="submission" date="2019-06" db="EMBL/GenBank/DDBJ databases">
        <title>Sequencing the genomes of 1000 actinobacteria strains.</title>
        <authorList>
            <person name="Klenk H.-P."/>
        </authorList>
    </citation>
    <scope>NUCLEOTIDE SEQUENCE [LARGE SCALE GENOMIC DNA]</scope>
    <source>
        <strain evidence="9 10">DSM 44826</strain>
    </source>
</reference>
<evidence type="ECO:0000259" key="6">
    <source>
        <dbReference type="Pfam" id="PF02879"/>
    </source>
</evidence>
<comment type="similarity">
    <text evidence="2">Belongs to the phosphohexose mutase family.</text>
</comment>
<sequence length="846" mass="90788">MDEESIAAKEDAPAMKAVVMAGGEGTRLRPMTSSMPKPLLPVANRPIMEHVLRLLKRHGLTDTVVTVQFLASLVKNYFGDGEDLGMNLTYANEEIPLGTAGSVKNAEDALRDDSFLVISGDALTDFDLSELIAFHREKGALVTVCLTRVPNPLEFGITIVDDEGRVERFLEKPTWGQVFSDTVNTGIYVMEPEVFDYVAAGTSVDWSSDVFPQLLKEGKPVYGYVAEGYWEDVGTHESYGKAQADVLEGKVEVELDGFEISPGVWVAEGAEVDPEAILRGPLYIGDYAKVEAGVELREHTVLGSNVVVKRGAFLHKAVVHDNVYIGPQTNLRGCVVGKNTDVMRAARIDDGAVIGDECLIGEESIIATGVRVYPFKTIEAGAFVNTSVIWESRGQEHLFGTRGVSGILNVEITPELAVRLAGAYATTLKKGATVTIARDHSRGARALKRAMISALQTSAIDVRDLENVPMPVARQHTARGSAGGIFLRTTPGVSDSLDILFFDERGADLSQAGQRKLDRVYARQEFRRAFPGEIGDLTFPSSVFDSYAGNLLRTIDTSGVREAGLKVVVDTAHGSAGLVLPSILGRLGVEALSVNSGLDEARPTEDAEERRAGLARLGALVASSRAAFGVRFDTVGERVSFVDELGRVIDDDRALLVLLDLVAAERRSGQVALPVTTTRIAEQVAAYHGTQVRWTSTSLDDLAKAAAAEGTIFGGDGRGGYVVPEFSGGLLDGAAAFVRLVGLVARTQLTLSQIDARIPQAHMGRRDIATPWAAKGMVMRSVVEAAGNRRLDTTDGVRVVEADGRWTLVLPDPAEAVTHLWAEGPDDEATQGLLDEWAAVVDGAGR</sequence>
<dbReference type="InterPro" id="IPR029044">
    <property type="entry name" value="Nucleotide-diphossugar_trans"/>
</dbReference>
<dbReference type="Pfam" id="PF02880">
    <property type="entry name" value="PGM_PMM_III"/>
    <property type="match status" value="1"/>
</dbReference>
<dbReference type="Gene3D" id="2.160.10.10">
    <property type="entry name" value="Hexapeptide repeat proteins"/>
    <property type="match status" value="1"/>
</dbReference>
<feature type="domain" description="Alpha-D-phosphohexomutase alpha/beta/alpha" evidence="7">
    <location>
        <begin position="652"/>
        <end position="755"/>
    </location>
</feature>
<dbReference type="SUPFAM" id="SSF53738">
    <property type="entry name" value="Phosphoglucomutase, first 3 domains"/>
    <property type="match status" value="2"/>
</dbReference>
<gene>
    <name evidence="9" type="ORF">FHX73_115072</name>
</gene>
<dbReference type="AlphaFoldDB" id="A0A561UPA8"/>
<dbReference type="Gene3D" id="3.40.120.10">
    <property type="entry name" value="Alpha-D-Glucose-1,6-Bisphosphate, subunit A, domain 3"/>
    <property type="match status" value="3"/>
</dbReference>
<dbReference type="GO" id="GO:0005975">
    <property type="term" value="P:carbohydrate metabolic process"/>
    <property type="evidence" value="ECO:0007669"/>
    <property type="project" value="InterPro"/>
</dbReference>
<dbReference type="InterPro" id="IPR011004">
    <property type="entry name" value="Trimer_LpxA-like_sf"/>
</dbReference>
<evidence type="ECO:0000259" key="7">
    <source>
        <dbReference type="Pfam" id="PF02880"/>
    </source>
</evidence>
<feature type="domain" description="Mannose-1-phosphate guanyltransferase C-terminal" evidence="8">
    <location>
        <begin position="279"/>
        <end position="381"/>
    </location>
</feature>
<name>A0A561UPA8_9ACTN</name>
<dbReference type="SUPFAM" id="SSF53448">
    <property type="entry name" value="Nucleotide-diphospho-sugar transferases"/>
    <property type="match status" value="1"/>
</dbReference>
<evidence type="ECO:0000313" key="10">
    <source>
        <dbReference type="Proteomes" id="UP000317940"/>
    </source>
</evidence>
<dbReference type="InterPro" id="IPR005845">
    <property type="entry name" value="A-D-PHexomutase_a/b/a-II"/>
</dbReference>
<protein>
    <submittedName>
        <fullName evidence="9">Mannose-1-phosphate guanylyltransferase/phosphomannomutase</fullName>
    </submittedName>
</protein>
<dbReference type="Gene3D" id="3.90.550.10">
    <property type="entry name" value="Spore Coat Polysaccharide Biosynthesis Protein SpsA, Chain A"/>
    <property type="match status" value="1"/>
</dbReference>
<accession>A0A561UPA8</accession>
<evidence type="ECO:0000256" key="3">
    <source>
        <dbReference type="ARBA" id="ARBA00022553"/>
    </source>
</evidence>
<dbReference type="Pfam" id="PF00483">
    <property type="entry name" value="NTP_transferase"/>
    <property type="match status" value="1"/>
</dbReference>
<feature type="domain" description="Nucleotidyl transferase" evidence="4">
    <location>
        <begin position="16"/>
        <end position="247"/>
    </location>
</feature>
<evidence type="ECO:0000256" key="1">
    <source>
        <dbReference type="ARBA" id="ARBA00007274"/>
    </source>
</evidence>
<dbReference type="InterPro" id="IPR005835">
    <property type="entry name" value="NTP_transferase_dom"/>
</dbReference>
<dbReference type="InterPro" id="IPR036900">
    <property type="entry name" value="A-D-PHexomutase_C_sf"/>
</dbReference>
<keyword evidence="3" id="KW-0597">Phosphoprotein</keyword>
<evidence type="ECO:0000313" key="9">
    <source>
        <dbReference type="EMBL" id="TWG01181.1"/>
    </source>
</evidence>
<dbReference type="InterPro" id="IPR050486">
    <property type="entry name" value="Mannose-1P_guanyltransferase"/>
</dbReference>
<feature type="domain" description="Alpha-D-phosphohexomutase alpha/beta/alpha" evidence="5">
    <location>
        <begin position="398"/>
        <end position="527"/>
    </location>
</feature>
<dbReference type="Gene3D" id="3.30.310.50">
    <property type="entry name" value="Alpha-D-phosphohexomutase, C-terminal domain"/>
    <property type="match status" value="1"/>
</dbReference>
<keyword evidence="10" id="KW-1185">Reference proteome</keyword>
<feature type="domain" description="Alpha-D-phosphohexomutase alpha/beta/alpha" evidence="6">
    <location>
        <begin position="546"/>
        <end position="646"/>
    </location>
</feature>
<dbReference type="InterPro" id="IPR005846">
    <property type="entry name" value="A-D-PHexomutase_a/b/a-III"/>
</dbReference>
<keyword evidence="9" id="KW-0808">Transferase</keyword>
<dbReference type="InterPro" id="IPR056729">
    <property type="entry name" value="GMPPB_C"/>
</dbReference>
<comment type="caution">
    <text evidence="9">The sequence shown here is derived from an EMBL/GenBank/DDBJ whole genome shotgun (WGS) entry which is preliminary data.</text>
</comment>
<evidence type="ECO:0000259" key="5">
    <source>
        <dbReference type="Pfam" id="PF02878"/>
    </source>
</evidence>
<evidence type="ECO:0000259" key="8">
    <source>
        <dbReference type="Pfam" id="PF25087"/>
    </source>
</evidence>
<evidence type="ECO:0000259" key="4">
    <source>
        <dbReference type="Pfam" id="PF00483"/>
    </source>
</evidence>
<dbReference type="GO" id="GO:0016779">
    <property type="term" value="F:nucleotidyltransferase activity"/>
    <property type="evidence" value="ECO:0007669"/>
    <property type="project" value="UniProtKB-KW"/>
</dbReference>
<comment type="similarity">
    <text evidence="1">Belongs to the transferase hexapeptide repeat family.</text>
</comment>
<dbReference type="SUPFAM" id="SSF55957">
    <property type="entry name" value="Phosphoglucomutase, C-terminal domain"/>
    <property type="match status" value="1"/>
</dbReference>
<dbReference type="PANTHER" id="PTHR22572">
    <property type="entry name" value="SUGAR-1-PHOSPHATE GUANYL TRANSFERASE"/>
    <property type="match status" value="1"/>
</dbReference>
<evidence type="ECO:0000256" key="2">
    <source>
        <dbReference type="ARBA" id="ARBA00010231"/>
    </source>
</evidence>
<organism evidence="9 10">
    <name type="scientific">Kitasatospora viridis</name>
    <dbReference type="NCBI Taxonomy" id="281105"/>
    <lineage>
        <taxon>Bacteria</taxon>
        <taxon>Bacillati</taxon>
        <taxon>Actinomycetota</taxon>
        <taxon>Actinomycetes</taxon>
        <taxon>Kitasatosporales</taxon>
        <taxon>Streptomycetaceae</taxon>
        <taxon>Kitasatospora</taxon>
    </lineage>
</organism>
<dbReference type="Proteomes" id="UP000317940">
    <property type="component" value="Unassembled WGS sequence"/>
</dbReference>
<dbReference type="GO" id="GO:0016868">
    <property type="term" value="F:intramolecular phosphotransferase activity"/>
    <property type="evidence" value="ECO:0007669"/>
    <property type="project" value="InterPro"/>
</dbReference>
<keyword evidence="9" id="KW-0548">Nucleotidyltransferase</keyword>